<name>A0AAV6Y9X0_9LAMI</name>
<reference evidence="2" key="1">
    <citation type="submission" date="2019-10" db="EMBL/GenBank/DDBJ databases">
        <authorList>
            <person name="Zhang R."/>
            <person name="Pan Y."/>
            <person name="Wang J."/>
            <person name="Ma R."/>
            <person name="Yu S."/>
        </authorList>
    </citation>
    <scope>NUCLEOTIDE SEQUENCE</scope>
    <source>
        <strain evidence="2">LA-IB0</strain>
        <tissue evidence="2">Leaf</tissue>
    </source>
</reference>
<evidence type="ECO:0000313" key="2">
    <source>
        <dbReference type="EMBL" id="KAG8388225.1"/>
    </source>
</evidence>
<keyword evidence="3" id="KW-1185">Reference proteome</keyword>
<dbReference type="Proteomes" id="UP000826271">
    <property type="component" value="Unassembled WGS sequence"/>
</dbReference>
<proteinExistence type="predicted"/>
<gene>
    <name evidence="2" type="ORF">BUALT_Bualt02G0103500</name>
</gene>
<evidence type="ECO:0000313" key="3">
    <source>
        <dbReference type="Proteomes" id="UP000826271"/>
    </source>
</evidence>
<feature type="transmembrane region" description="Helical" evidence="1">
    <location>
        <begin position="6"/>
        <end position="24"/>
    </location>
</feature>
<organism evidence="2 3">
    <name type="scientific">Buddleja alternifolia</name>
    <dbReference type="NCBI Taxonomy" id="168488"/>
    <lineage>
        <taxon>Eukaryota</taxon>
        <taxon>Viridiplantae</taxon>
        <taxon>Streptophyta</taxon>
        <taxon>Embryophyta</taxon>
        <taxon>Tracheophyta</taxon>
        <taxon>Spermatophyta</taxon>
        <taxon>Magnoliopsida</taxon>
        <taxon>eudicotyledons</taxon>
        <taxon>Gunneridae</taxon>
        <taxon>Pentapetalae</taxon>
        <taxon>asterids</taxon>
        <taxon>lamiids</taxon>
        <taxon>Lamiales</taxon>
        <taxon>Scrophulariaceae</taxon>
        <taxon>Buddlejeae</taxon>
        <taxon>Buddleja</taxon>
    </lineage>
</organism>
<dbReference type="EMBL" id="WHWC01000002">
    <property type="protein sequence ID" value="KAG8388225.1"/>
    <property type="molecule type" value="Genomic_DNA"/>
</dbReference>
<accession>A0AAV6Y9X0</accession>
<dbReference type="AlphaFoldDB" id="A0AAV6Y9X0"/>
<keyword evidence="1" id="KW-1133">Transmembrane helix</keyword>
<comment type="caution">
    <text evidence="2">The sequence shown here is derived from an EMBL/GenBank/DDBJ whole genome shotgun (WGS) entry which is preliminary data.</text>
</comment>
<sequence length="89" mass="10132">MGFSKFVPLILLAFIPFVAASWWNPFERPGRFIMDDSPGECEPPSKFISSDEEWCKDICVTLYGKDVKGVCDWSALSLWTTGTCECWQL</sequence>
<evidence type="ECO:0000256" key="1">
    <source>
        <dbReference type="SAM" id="Phobius"/>
    </source>
</evidence>
<keyword evidence="1" id="KW-0812">Transmembrane</keyword>
<protein>
    <submittedName>
        <fullName evidence="2">Uncharacterized protein</fullName>
    </submittedName>
</protein>
<keyword evidence="1" id="KW-0472">Membrane</keyword>